<dbReference type="AlphaFoldDB" id="A0A7C9NQA2"/>
<dbReference type="EMBL" id="JAAEHK010000005">
    <property type="protein sequence ID" value="NDL70027.1"/>
    <property type="molecule type" value="Genomic_DNA"/>
</dbReference>
<feature type="domain" description="DUF4168" evidence="2">
    <location>
        <begin position="45"/>
        <end position="121"/>
    </location>
</feature>
<organism evidence="3 4">
    <name type="scientific">Vreelandella alkaliphila</name>
    <dbReference type="NCBI Taxonomy" id="272774"/>
    <lineage>
        <taxon>Bacteria</taxon>
        <taxon>Pseudomonadati</taxon>
        <taxon>Pseudomonadota</taxon>
        <taxon>Gammaproteobacteria</taxon>
        <taxon>Oceanospirillales</taxon>
        <taxon>Halomonadaceae</taxon>
        <taxon>Vreelandella</taxon>
    </lineage>
</organism>
<keyword evidence="1" id="KW-0732">Signal</keyword>
<comment type="caution">
    <text evidence="3">The sequence shown here is derived from an EMBL/GenBank/DDBJ whole genome shotgun (WGS) entry which is preliminary data.</text>
</comment>
<reference evidence="3 4" key="1">
    <citation type="submission" date="2020-01" db="EMBL/GenBank/DDBJ databases">
        <title>Whole genome sequencing of Halomonas alkaliphila strain LS44.</title>
        <authorList>
            <person name="Kumar S."/>
            <person name="Paul D."/>
            <person name="Shouche Y."/>
            <person name="Suryavanshi M.V."/>
        </authorList>
    </citation>
    <scope>NUCLEOTIDE SEQUENCE [LARGE SCALE GENOMIC DNA]</scope>
    <source>
        <strain evidence="3 4">LS44</strain>
    </source>
</reference>
<sequence>MKTKTTIVAAMLLSLGLLASVSANAQQEGAANAATQAAAPPIEVSNQQLQQFANASEEVVSLSQEYTQQLHTTEDETAQQAIQEEANEKMIDAVEDNGLDVDTFNAIGQAIQTNPELMQRVQEMTGS</sequence>
<accession>A0A7C9NQA2</accession>
<feature type="signal peptide" evidence="1">
    <location>
        <begin position="1"/>
        <end position="25"/>
    </location>
</feature>
<evidence type="ECO:0000313" key="3">
    <source>
        <dbReference type="EMBL" id="NDL70027.1"/>
    </source>
</evidence>
<protein>
    <submittedName>
        <fullName evidence="3">DUF4168 domain-containing protein</fullName>
    </submittedName>
</protein>
<dbReference type="Proteomes" id="UP000480312">
    <property type="component" value="Unassembled WGS sequence"/>
</dbReference>
<dbReference type="RefSeq" id="WP_162217926.1">
    <property type="nucleotide sequence ID" value="NZ_JAAEHK010000005.1"/>
</dbReference>
<evidence type="ECO:0000313" key="4">
    <source>
        <dbReference type="Proteomes" id="UP000480312"/>
    </source>
</evidence>
<dbReference type="OrthoDB" id="6900175at2"/>
<evidence type="ECO:0000256" key="1">
    <source>
        <dbReference type="SAM" id="SignalP"/>
    </source>
</evidence>
<proteinExistence type="predicted"/>
<gene>
    <name evidence="3" type="ORF">GPL32_05830</name>
</gene>
<dbReference type="InterPro" id="IPR025433">
    <property type="entry name" value="DUF4168"/>
</dbReference>
<dbReference type="Pfam" id="PF13767">
    <property type="entry name" value="DUF4168"/>
    <property type="match status" value="1"/>
</dbReference>
<feature type="chain" id="PRO_5028905924" evidence="1">
    <location>
        <begin position="26"/>
        <end position="127"/>
    </location>
</feature>
<evidence type="ECO:0000259" key="2">
    <source>
        <dbReference type="Pfam" id="PF13767"/>
    </source>
</evidence>
<name>A0A7C9NQA2_9GAMM</name>